<dbReference type="OMA" id="NFTARIN"/>
<dbReference type="InterPro" id="IPR015258">
    <property type="entry name" value="Vitellinogen_b-sht_shell"/>
</dbReference>
<feature type="region of interest" description="Disordered" evidence="5">
    <location>
        <begin position="1001"/>
        <end position="1044"/>
    </location>
</feature>
<feature type="region of interest" description="Disordered" evidence="5">
    <location>
        <begin position="903"/>
        <end position="984"/>
    </location>
</feature>
<dbReference type="AlphaFoldDB" id="A0A401RF88"/>
<keyword evidence="8" id="KW-1185">Reference proteome</keyword>
<feature type="compositionally biased region" description="Low complexity" evidence="5">
    <location>
        <begin position="1009"/>
        <end position="1043"/>
    </location>
</feature>
<protein>
    <recommendedName>
        <fullName evidence="6">Vitellogenin domain-containing protein</fullName>
    </recommendedName>
</protein>
<dbReference type="Pfam" id="PF09175">
    <property type="entry name" value="Vit_b-sht_shell"/>
    <property type="match status" value="2"/>
</dbReference>
<dbReference type="SUPFAM" id="SSF48431">
    <property type="entry name" value="Lipovitellin-phosvitin complex, superhelical domain"/>
    <property type="match status" value="1"/>
</dbReference>
<name>A0A401RF88_CHIPU</name>
<accession>A0A401RF88</accession>
<comment type="caution">
    <text evidence="4">Lacks conserved residue(s) required for the propagation of feature annotation.</text>
</comment>
<keyword evidence="3" id="KW-0325">Glycoprotein</keyword>
<dbReference type="SMART" id="SM00638">
    <property type="entry name" value="LPD_N"/>
    <property type="match status" value="1"/>
</dbReference>
<proteinExistence type="predicted"/>
<dbReference type="PANTHER" id="PTHR23345">
    <property type="entry name" value="VITELLOGENIN-RELATED"/>
    <property type="match status" value="1"/>
</dbReference>
<feature type="compositionally biased region" description="Basic residues" evidence="5">
    <location>
        <begin position="926"/>
        <end position="943"/>
    </location>
</feature>
<sequence>MDLPPIAMISPQIEEYSGVWPNAQFIPARKLTRNLAAQLSKPIKFEYSHGRVGNIYAQPELSENILNIYRGILNMLQISIKKSQNIYELQESGVEGICHASYAIQENKKSGVITITKSKDLNNCQEKISETKGSAYAQLCETCQQKGRNLRSVSTYSYAIKGTEDGAMIIEVVSKETHQFTPFNELDGAASTESRRWILDTLPTVATPDAIQFIQTRIEQGELSQFEATQALIFVLHSIKADCHGVDNATMLLSSPYMQRSPTFRKVTLLAYGSLVQKYCATLRVCPDEALRPLHELVVEAGSKGHEEEIILGLKAIGNAGQPASLKRIQKLLPGFGNVASSVSSRIHAEAVMALRNIAKKEPRKVQALTLQLFMNRKVQAEVRTKAFIVLLETKPSLALIATVTDSLLRETNLQLASFGYSYMKSLAGSSVLELQSLAVDNAIMTVGNIPADKFLAGFDANIYLMKKSESILPSSAIANIKVQGLGVSTDFLEIGIQTEGEWRYSQPLRRGPRSNSNEHIAKKVPGWKPIPTKKALAVAYIKLFGQELAFVELDQNNIQEAIKLISNQGRMDNLIKKLINQLQQGITTQWTKPLLASEIRHIVPTSLGLPMELTFYYTVVSAVTAQANVKFNPVPSNVTMVQFLNTTIQTDVQLTPSSVKDVIAIMGINTPLIQTGVEIQLKTSTFVPVNFTARINLRKSNIKIETPPWKQENELFSARSRAFAFSRNIEEPASAKITPLLSSREFRMTNRELNLAKNSSADKERVMEKVLPLAIPQGSVCSAEDQPDVPSPTVRQACAKFSTFGVQVCYKTSAENTAFTSSSPLYRLIGDKSVVVTVKPVITPTAIKKIQVELQLQSGEQLIGRVRRLMRKSNTSDIDLSEPTMPKGKLALLKLKKKAHENVRHQVRQEERYTISSSSASSRWSSRKLTRTTKKSHEHRKQQMPNQHRTQTTPRNVDTLPQDQRKHDKHNKQHAPNTHGQPVEANSNMFQLRFEPHSYSSRNKGRLSFESSSRSSSGSTASFSSSSTSSSSSSSSSSSQQSLFLGDSVPPIFSLLTRAIMMDDKEKGYETKAYVDNSMDQRALQLFVNELQEGGSWRACVDAEMPNVHRALSNEQKINSPDFPCSLADQLAGIAFLFGFSERHQRSRAHRLSVIMAATSQRTLDVVVRTPKHVFNRRNLLIPAPLPFDVNSPSVQQRGLLVLADLPAMVSPTSTAECRVLQNQFTPFNKECFEYEMPEGCAHVLVQDCTPELKFIVLIRRSAESLIVQLSLPFR</sequence>
<dbReference type="GO" id="GO:0045735">
    <property type="term" value="F:nutrient reservoir activity"/>
    <property type="evidence" value="ECO:0007669"/>
    <property type="project" value="UniProtKB-KW"/>
</dbReference>
<dbReference type="InterPro" id="IPR050733">
    <property type="entry name" value="Vitellogenin/Apolipophorin"/>
</dbReference>
<evidence type="ECO:0000313" key="8">
    <source>
        <dbReference type="Proteomes" id="UP000287033"/>
    </source>
</evidence>
<dbReference type="InterPro" id="IPR015817">
    <property type="entry name" value="Vitellinogen_open_b-sht_sub1"/>
</dbReference>
<evidence type="ECO:0000313" key="7">
    <source>
        <dbReference type="EMBL" id="GCC16756.1"/>
    </source>
</evidence>
<dbReference type="PANTHER" id="PTHR23345:SF15">
    <property type="entry name" value="VITELLOGENIN 1-RELATED"/>
    <property type="match status" value="1"/>
</dbReference>
<evidence type="ECO:0000256" key="4">
    <source>
        <dbReference type="PROSITE-ProRule" id="PRU00557"/>
    </source>
</evidence>
<dbReference type="Gene3D" id="1.25.10.20">
    <property type="entry name" value="Vitellinogen, superhelical"/>
    <property type="match status" value="1"/>
</dbReference>
<dbReference type="Pfam" id="PF09172">
    <property type="entry name" value="Vit_open_b-sht"/>
    <property type="match status" value="1"/>
</dbReference>
<dbReference type="SMART" id="SM01170">
    <property type="entry name" value="DUF1944"/>
    <property type="match status" value="1"/>
</dbReference>
<comment type="caution">
    <text evidence="7">The sequence shown here is derived from an EMBL/GenBank/DDBJ whole genome shotgun (WGS) entry which is preliminary data.</text>
</comment>
<feature type="disulfide bond" evidence="4">
    <location>
        <begin position="98"/>
        <end position="124"/>
    </location>
</feature>
<dbReference type="EMBL" id="BEZZ01002567">
    <property type="protein sequence ID" value="GCC16756.1"/>
    <property type="molecule type" value="Genomic_DNA"/>
</dbReference>
<feature type="domain" description="Vitellogenin" evidence="6">
    <location>
        <begin position="1"/>
        <end position="1056"/>
    </location>
</feature>
<reference evidence="7 8" key="1">
    <citation type="journal article" date="2018" name="Nat. Ecol. Evol.">
        <title>Shark genomes provide insights into elasmobranch evolution and the origin of vertebrates.</title>
        <authorList>
            <person name="Hara Y"/>
            <person name="Yamaguchi K"/>
            <person name="Onimaru K"/>
            <person name="Kadota M"/>
            <person name="Koyanagi M"/>
            <person name="Keeley SD"/>
            <person name="Tatsumi K"/>
            <person name="Tanaka K"/>
            <person name="Motone F"/>
            <person name="Kageyama Y"/>
            <person name="Nozu R"/>
            <person name="Adachi N"/>
            <person name="Nishimura O"/>
            <person name="Nakagawa R"/>
            <person name="Tanegashima C"/>
            <person name="Kiyatake I"/>
            <person name="Matsumoto R"/>
            <person name="Murakumo K"/>
            <person name="Nishida K"/>
            <person name="Terakita A"/>
            <person name="Kuratani S"/>
            <person name="Sato K"/>
            <person name="Hyodo S Kuraku.S."/>
        </authorList>
    </citation>
    <scope>NUCLEOTIDE SEQUENCE [LARGE SCALE GENOMIC DNA]</scope>
</reference>
<feature type="compositionally biased region" description="Polar residues" evidence="5">
    <location>
        <begin position="975"/>
        <end position="984"/>
    </location>
</feature>
<dbReference type="InterPro" id="IPR001747">
    <property type="entry name" value="Vitellogenin_N"/>
</dbReference>
<dbReference type="InterPro" id="IPR015819">
    <property type="entry name" value="Lipid_transp_b-sht_shell"/>
</dbReference>
<dbReference type="InterPro" id="IPR015255">
    <property type="entry name" value="Vitellinogen_open_b-sht"/>
</dbReference>
<feature type="compositionally biased region" description="Polar residues" evidence="5">
    <location>
        <begin position="944"/>
        <end position="963"/>
    </location>
</feature>
<gene>
    <name evidence="7" type="ORF">chiPu_0020389</name>
</gene>
<dbReference type="SMART" id="SM01169">
    <property type="entry name" value="DUF1943"/>
    <property type="match status" value="1"/>
</dbReference>
<evidence type="ECO:0000259" key="6">
    <source>
        <dbReference type="PROSITE" id="PS51211"/>
    </source>
</evidence>
<keyword evidence="1" id="KW-0758">Storage protein</keyword>
<dbReference type="GO" id="GO:0032355">
    <property type="term" value="P:response to estradiol"/>
    <property type="evidence" value="ECO:0007669"/>
    <property type="project" value="TreeGrafter"/>
</dbReference>
<dbReference type="Gene3D" id="2.20.80.10">
    <property type="entry name" value="Lipovitellin-phosvitin complex, chain A, domain 4"/>
    <property type="match status" value="1"/>
</dbReference>
<evidence type="ECO:0000256" key="5">
    <source>
        <dbReference type="SAM" id="MobiDB-lite"/>
    </source>
</evidence>
<dbReference type="Gene3D" id="2.20.90.10">
    <property type="entry name" value="Vitellinogen, beta-sheet shell domain"/>
    <property type="match status" value="2"/>
</dbReference>
<evidence type="ECO:0000256" key="1">
    <source>
        <dbReference type="ARBA" id="ARBA00022761"/>
    </source>
</evidence>
<feature type="compositionally biased region" description="Basic and acidic residues" evidence="5">
    <location>
        <begin position="903"/>
        <end position="914"/>
    </location>
</feature>
<dbReference type="OrthoDB" id="5956066at2759"/>
<dbReference type="Pfam" id="PF01347">
    <property type="entry name" value="Vitellogenin_N"/>
    <property type="match status" value="1"/>
</dbReference>
<dbReference type="Proteomes" id="UP000287033">
    <property type="component" value="Unassembled WGS sequence"/>
</dbReference>
<evidence type="ECO:0000256" key="3">
    <source>
        <dbReference type="ARBA" id="ARBA00023180"/>
    </source>
</evidence>
<dbReference type="STRING" id="137246.A0A401RF88"/>
<dbReference type="GO" id="GO:0071391">
    <property type="term" value="P:cellular response to estrogen stimulus"/>
    <property type="evidence" value="ECO:0007669"/>
    <property type="project" value="TreeGrafter"/>
</dbReference>
<keyword evidence="2 4" id="KW-1015">Disulfide bond</keyword>
<dbReference type="InterPro" id="IPR037088">
    <property type="entry name" value="Vitellinogen_b-sht_shell_sf"/>
</dbReference>
<dbReference type="PROSITE" id="PS51211">
    <property type="entry name" value="VITELLOGENIN"/>
    <property type="match status" value="1"/>
</dbReference>
<feature type="disulfide bond" evidence="4">
    <location>
        <begin position="140"/>
        <end position="143"/>
    </location>
</feature>
<dbReference type="SUPFAM" id="SSF56968">
    <property type="entry name" value="Lipovitellin-phosvitin complex, beta-sheet shell regions"/>
    <property type="match status" value="3"/>
</dbReference>
<dbReference type="GO" id="GO:0005319">
    <property type="term" value="F:lipid transporter activity"/>
    <property type="evidence" value="ECO:0007669"/>
    <property type="project" value="InterPro"/>
</dbReference>
<organism evidence="7 8">
    <name type="scientific">Chiloscyllium punctatum</name>
    <name type="common">Brownbanded bambooshark</name>
    <name type="synonym">Hemiscyllium punctatum</name>
    <dbReference type="NCBI Taxonomy" id="137246"/>
    <lineage>
        <taxon>Eukaryota</taxon>
        <taxon>Metazoa</taxon>
        <taxon>Chordata</taxon>
        <taxon>Craniata</taxon>
        <taxon>Vertebrata</taxon>
        <taxon>Chondrichthyes</taxon>
        <taxon>Elasmobranchii</taxon>
        <taxon>Galeomorphii</taxon>
        <taxon>Galeoidea</taxon>
        <taxon>Orectolobiformes</taxon>
        <taxon>Hemiscylliidae</taxon>
        <taxon>Chiloscyllium</taxon>
    </lineage>
</organism>
<dbReference type="InterPro" id="IPR011030">
    <property type="entry name" value="Lipovitellin_superhlx_dom"/>
</dbReference>
<dbReference type="Gene3D" id="2.20.50.20">
    <property type="entry name" value="Lipovitellin. Chain A, domain 3"/>
    <property type="match status" value="1"/>
</dbReference>
<evidence type="ECO:0000256" key="2">
    <source>
        <dbReference type="ARBA" id="ARBA00023157"/>
    </source>
</evidence>